<protein>
    <submittedName>
        <fullName evidence="1">Uncharacterized protein</fullName>
    </submittedName>
</protein>
<keyword evidence="2" id="KW-1185">Reference proteome</keyword>
<reference evidence="1 2" key="1">
    <citation type="submission" date="2019-04" db="EMBL/GenBank/DDBJ databases">
        <authorList>
            <person name="Yang Y."/>
            <person name="Wei D."/>
        </authorList>
    </citation>
    <scope>NUCLEOTIDE SEQUENCE [LARGE SCALE GENOMIC DNA]</scope>
    <source>
        <strain evidence="1 2">L-1-4w-11</strain>
    </source>
</reference>
<dbReference type="AlphaFoldDB" id="A0A4V5PW28"/>
<gene>
    <name evidence="1" type="ORF">FBR43_04385</name>
</gene>
<name>A0A4V5PW28_9SPHN</name>
<dbReference type="RefSeq" id="WP_136942020.1">
    <property type="nucleotide sequence ID" value="NZ_SWKR01000002.1"/>
</dbReference>
<comment type="caution">
    <text evidence="1">The sequence shown here is derived from an EMBL/GenBank/DDBJ whole genome shotgun (WGS) entry which is preliminary data.</text>
</comment>
<evidence type="ECO:0000313" key="2">
    <source>
        <dbReference type="Proteomes" id="UP000309138"/>
    </source>
</evidence>
<dbReference type="EMBL" id="SWKR01000002">
    <property type="protein sequence ID" value="TKD50078.1"/>
    <property type="molecule type" value="Genomic_DNA"/>
</dbReference>
<sequence length="92" mass="9508">MLIWQLALALLVFTWLALSPPAMGRILVIPLDGAAARALLPEAVGAGARPIVRGPIEGSLVVEGRHAAMANAFAGHRMMMLAAPRIACGDAA</sequence>
<proteinExistence type="predicted"/>
<evidence type="ECO:0000313" key="1">
    <source>
        <dbReference type="EMBL" id="TKD50078.1"/>
    </source>
</evidence>
<accession>A0A4V5PW28</accession>
<dbReference type="Proteomes" id="UP000309138">
    <property type="component" value="Unassembled WGS sequence"/>
</dbReference>
<organism evidence="1 2">
    <name type="scientific">Sphingomonas baiyangensis</name>
    <dbReference type="NCBI Taxonomy" id="2572576"/>
    <lineage>
        <taxon>Bacteria</taxon>
        <taxon>Pseudomonadati</taxon>
        <taxon>Pseudomonadota</taxon>
        <taxon>Alphaproteobacteria</taxon>
        <taxon>Sphingomonadales</taxon>
        <taxon>Sphingomonadaceae</taxon>
        <taxon>Sphingomonas</taxon>
    </lineage>
</organism>